<dbReference type="Proteomes" id="UP000757232">
    <property type="component" value="Unassembled WGS sequence"/>
</dbReference>
<evidence type="ECO:0000256" key="1">
    <source>
        <dbReference type="SAM" id="MobiDB-lite"/>
    </source>
</evidence>
<dbReference type="AlphaFoldDB" id="A0A9Q5I4Y0"/>
<dbReference type="InterPro" id="IPR039646">
    <property type="entry name" value="ZNHIT2"/>
</dbReference>
<gene>
    <name evidence="2" type="ORF">A7U60_g995</name>
</gene>
<dbReference type="PANTHER" id="PTHR15555:SF0">
    <property type="entry name" value="ZINC FINGER HIT DOMAIN-CONTAINING PROTEIN 2"/>
    <property type="match status" value="1"/>
</dbReference>
<organism evidence="2 3">
    <name type="scientific">Sanghuangporus baumii</name>
    <name type="common">Phellinus baumii</name>
    <dbReference type="NCBI Taxonomy" id="108892"/>
    <lineage>
        <taxon>Eukaryota</taxon>
        <taxon>Fungi</taxon>
        <taxon>Dikarya</taxon>
        <taxon>Basidiomycota</taxon>
        <taxon>Agaricomycotina</taxon>
        <taxon>Agaricomycetes</taxon>
        <taxon>Hymenochaetales</taxon>
        <taxon>Hymenochaetaceae</taxon>
        <taxon>Sanghuangporus</taxon>
    </lineage>
</organism>
<evidence type="ECO:0000313" key="3">
    <source>
        <dbReference type="Proteomes" id="UP000757232"/>
    </source>
</evidence>
<reference evidence="2" key="1">
    <citation type="submission" date="2016-06" db="EMBL/GenBank/DDBJ databases">
        <title>Draft Genome sequence of the fungus Inonotus baumii.</title>
        <authorList>
            <person name="Zhu H."/>
            <person name="Lin W."/>
        </authorList>
    </citation>
    <scope>NUCLEOTIDE SEQUENCE</scope>
    <source>
        <strain evidence="2">821</strain>
    </source>
</reference>
<keyword evidence="3" id="KW-1185">Reference proteome</keyword>
<name>A0A9Q5I4Y0_SANBA</name>
<dbReference type="EMBL" id="LNZH02000067">
    <property type="protein sequence ID" value="OCB91738.1"/>
    <property type="molecule type" value="Genomic_DNA"/>
</dbReference>
<feature type="region of interest" description="Disordered" evidence="1">
    <location>
        <begin position="376"/>
        <end position="407"/>
    </location>
</feature>
<dbReference type="OrthoDB" id="18412at2759"/>
<protein>
    <submittedName>
        <fullName evidence="2">Uncharacterized protein</fullName>
    </submittedName>
</protein>
<accession>A0A9Q5I4Y0</accession>
<comment type="caution">
    <text evidence="2">The sequence shown here is derived from an EMBL/GenBank/DDBJ whole genome shotgun (WGS) entry which is preliminary data.</text>
</comment>
<dbReference type="PANTHER" id="PTHR15555">
    <property type="entry name" value="ZINC FINGER HIT DOMAIN CONTAINING PROTEIN 2 PROTEIN FON -RELATED"/>
    <property type="match status" value="1"/>
</dbReference>
<proteinExistence type="predicted"/>
<evidence type="ECO:0000313" key="2">
    <source>
        <dbReference type="EMBL" id="OCB91738.1"/>
    </source>
</evidence>
<feature type="compositionally biased region" description="Basic and acidic residues" evidence="1">
    <location>
        <begin position="396"/>
        <end position="407"/>
    </location>
</feature>
<sequence length="407" mass="44509">MLSQASQTAIGYSEDKATCGISFSDVIDKSLVTLVHPAMSPIALFHLESEIRTQPSASTEERRRMLEMLKQFEQEGVDEDLLEGEEENGDDDLAERLGGIDLESASASDIWNALTSEERATFLRKIQDPASSSTRELLRNAGNELKIVLPWWEAPEAPPPHSSASIDIAKNYGSRPAMEEIPKTLLSRQAGPETGPPLLYNICAVFIAYAYVTRHLGISPLSQSRDGDDLSSARQLLRTLLPFLAEKRSTILFGSMDDLITDMWSRLVQTKKTDRTSFVLLLRDALLLLTPRRIAIVDTSDSGGASSEQYPQQGALLALSDLIGLFKSRNQSGTKDTPASHKLRFYAAHIATLPSQLLAAFSAEAGARARSIEIEDAPVSNEAVTSEARTGSALDGQERKPPEINEI</sequence>